<evidence type="ECO:0000313" key="3">
    <source>
        <dbReference type="Proteomes" id="UP001589894"/>
    </source>
</evidence>
<organism evidence="2 3">
    <name type="scientific">Plantactinospora siamensis</name>
    <dbReference type="NCBI Taxonomy" id="555372"/>
    <lineage>
        <taxon>Bacteria</taxon>
        <taxon>Bacillati</taxon>
        <taxon>Actinomycetota</taxon>
        <taxon>Actinomycetes</taxon>
        <taxon>Micromonosporales</taxon>
        <taxon>Micromonosporaceae</taxon>
        <taxon>Plantactinospora</taxon>
    </lineage>
</organism>
<accession>A0ABV6NZE1</accession>
<protein>
    <recommendedName>
        <fullName evidence="4">Secreted protein</fullName>
    </recommendedName>
</protein>
<keyword evidence="1" id="KW-0472">Membrane</keyword>
<keyword evidence="3" id="KW-1185">Reference proteome</keyword>
<comment type="caution">
    <text evidence="2">The sequence shown here is derived from an EMBL/GenBank/DDBJ whole genome shotgun (WGS) entry which is preliminary data.</text>
</comment>
<dbReference type="EMBL" id="JBHLUE010000011">
    <property type="protein sequence ID" value="MFC0565403.1"/>
    <property type="molecule type" value="Genomic_DNA"/>
</dbReference>
<sequence length="89" mass="9309">MAATLLVLGLDAVLFVLFLICIRIADRNGMHPSARQCVSRLCYAVGPISQGVPQGAQSGRVPVLTSLVNAFTNSGNVKGDAGKNPERVS</sequence>
<keyword evidence="1" id="KW-0812">Transmembrane</keyword>
<name>A0ABV6NZE1_9ACTN</name>
<feature type="transmembrane region" description="Helical" evidence="1">
    <location>
        <begin position="6"/>
        <end position="25"/>
    </location>
</feature>
<keyword evidence="1" id="KW-1133">Transmembrane helix</keyword>
<evidence type="ECO:0008006" key="4">
    <source>
        <dbReference type="Google" id="ProtNLM"/>
    </source>
</evidence>
<evidence type="ECO:0000256" key="1">
    <source>
        <dbReference type="SAM" id="Phobius"/>
    </source>
</evidence>
<reference evidence="2 3" key="1">
    <citation type="submission" date="2024-09" db="EMBL/GenBank/DDBJ databases">
        <authorList>
            <person name="Sun Q."/>
            <person name="Mori K."/>
        </authorList>
    </citation>
    <scope>NUCLEOTIDE SEQUENCE [LARGE SCALE GENOMIC DNA]</scope>
    <source>
        <strain evidence="2 3">TBRC 2205</strain>
    </source>
</reference>
<dbReference type="Proteomes" id="UP001589894">
    <property type="component" value="Unassembled WGS sequence"/>
</dbReference>
<proteinExistence type="predicted"/>
<evidence type="ECO:0000313" key="2">
    <source>
        <dbReference type="EMBL" id="MFC0565403.1"/>
    </source>
</evidence>
<dbReference type="RefSeq" id="WP_377339176.1">
    <property type="nucleotide sequence ID" value="NZ_JBHLUE010000011.1"/>
</dbReference>
<gene>
    <name evidence="2" type="ORF">ACFFHU_14820</name>
</gene>